<dbReference type="SUPFAM" id="SSF55681">
    <property type="entry name" value="Class II aaRS and biotin synthetases"/>
    <property type="match status" value="1"/>
</dbReference>
<dbReference type="InterPro" id="IPR027031">
    <property type="entry name" value="Gly-tRNA_synthase/POLG2"/>
</dbReference>
<dbReference type="Gene3D" id="3.40.50.800">
    <property type="entry name" value="Anticodon-binding domain"/>
    <property type="match status" value="1"/>
</dbReference>
<proteinExistence type="predicted"/>
<dbReference type="Proteomes" id="UP000770717">
    <property type="component" value="Unassembled WGS sequence"/>
</dbReference>
<sequence length="446" mass="50583">MPSLLVRVTRSRERRSLLKSFRCFLRLGLRLYASPSTSQIHDLLLDLCRCRHFILGKELTMASVLGGCHSLGPLGIEMKKNIISEWWNMVALNREQVLPIQTLLRWPPQPELVPQPLLRMCPDNKYESSSRVGPVTVPDKHQGQHIVLRQDLLQGALSHYIACLELVNRKLPFGISEVGTCFHTTQDGPDNNLHHTRTGERTAASLCWFSSAKTTTVWHDYWLRHRLLWWRRFAHIPSGFSSSEHQDTEGAKTFVINYDFPWGKEPVETLCMMDDSVLAQVHPGADTKLHGREGRKSVVPHLVWLNCDLDRGLLVYLSDALSLRGKEPRRAVLKIHPSLAPMKVAVDLGKGPAVDLRLVCQGLLSEMRGSGISVWPGYLDTVQTPMEQLFTKYDEMGIMFTVLVSDVTLESGLLQLRNRDTTIKETLHISKLRSFLTQYISAANKL</sequence>
<evidence type="ECO:0000313" key="3">
    <source>
        <dbReference type="Proteomes" id="UP000770717"/>
    </source>
</evidence>
<dbReference type="PANTHER" id="PTHR10745:SF8">
    <property type="entry name" value="DNA POLYMERASE SUBUNIT GAMMA-2, MITOCHONDRIAL"/>
    <property type="match status" value="1"/>
</dbReference>
<dbReference type="GO" id="GO:0006264">
    <property type="term" value="P:mitochondrial DNA replication"/>
    <property type="evidence" value="ECO:0007669"/>
    <property type="project" value="TreeGrafter"/>
</dbReference>
<dbReference type="GO" id="GO:0005739">
    <property type="term" value="C:mitochondrion"/>
    <property type="evidence" value="ECO:0007669"/>
    <property type="project" value="TreeGrafter"/>
</dbReference>
<dbReference type="Pfam" id="PF03129">
    <property type="entry name" value="HGTP_anticodon"/>
    <property type="match status" value="1"/>
</dbReference>
<keyword evidence="3" id="KW-1185">Reference proteome</keyword>
<feature type="domain" description="Anticodon-binding" evidence="1">
    <location>
        <begin position="353"/>
        <end position="437"/>
    </location>
</feature>
<dbReference type="Gene3D" id="3.30.930.10">
    <property type="entry name" value="Bira Bifunctional Protein, Domain 2"/>
    <property type="match status" value="1"/>
</dbReference>
<dbReference type="InterPro" id="IPR004154">
    <property type="entry name" value="Anticodon-bd"/>
</dbReference>
<name>A0A8J6JQW8_ELECQ</name>
<organism evidence="2 3">
    <name type="scientific">Eleutherodactylus coqui</name>
    <name type="common">Puerto Rican coqui</name>
    <dbReference type="NCBI Taxonomy" id="57060"/>
    <lineage>
        <taxon>Eukaryota</taxon>
        <taxon>Metazoa</taxon>
        <taxon>Chordata</taxon>
        <taxon>Craniata</taxon>
        <taxon>Vertebrata</taxon>
        <taxon>Euteleostomi</taxon>
        <taxon>Amphibia</taxon>
        <taxon>Batrachia</taxon>
        <taxon>Anura</taxon>
        <taxon>Neobatrachia</taxon>
        <taxon>Hyloidea</taxon>
        <taxon>Eleutherodactylidae</taxon>
        <taxon>Eleutherodactylinae</taxon>
        <taxon>Eleutherodactylus</taxon>
        <taxon>Eleutherodactylus</taxon>
    </lineage>
</organism>
<dbReference type="EMBL" id="WNTK01001047">
    <property type="protein sequence ID" value="KAG9468096.1"/>
    <property type="molecule type" value="Genomic_DNA"/>
</dbReference>
<reference evidence="2" key="1">
    <citation type="thesis" date="2020" institute="ProQuest LLC" country="789 East Eisenhower Parkway, Ann Arbor, MI, USA">
        <title>Comparative Genomics and Chromosome Evolution.</title>
        <authorList>
            <person name="Mudd A.B."/>
        </authorList>
    </citation>
    <scope>NUCLEOTIDE SEQUENCE</scope>
    <source>
        <strain evidence="2">HN-11 Male</strain>
        <tissue evidence="2">Kidney and liver</tissue>
    </source>
</reference>
<dbReference type="AlphaFoldDB" id="A0A8J6JQW8"/>
<dbReference type="InterPro" id="IPR045864">
    <property type="entry name" value="aa-tRNA-synth_II/BPL/LPL"/>
</dbReference>
<dbReference type="OrthoDB" id="57698at2759"/>
<dbReference type="PANTHER" id="PTHR10745">
    <property type="entry name" value="GLYCYL-TRNA SYNTHETASE/DNA POLYMERASE SUBUNIT GAMMA-2"/>
    <property type="match status" value="1"/>
</dbReference>
<dbReference type="SUPFAM" id="SSF52954">
    <property type="entry name" value="Class II aaRS ABD-related"/>
    <property type="match status" value="1"/>
</dbReference>
<protein>
    <recommendedName>
        <fullName evidence="1">Anticodon-binding domain-containing protein</fullName>
    </recommendedName>
</protein>
<evidence type="ECO:0000313" key="2">
    <source>
        <dbReference type="EMBL" id="KAG9468096.1"/>
    </source>
</evidence>
<comment type="caution">
    <text evidence="2">The sequence shown here is derived from an EMBL/GenBank/DDBJ whole genome shotgun (WGS) entry which is preliminary data.</text>
</comment>
<accession>A0A8J6JQW8</accession>
<dbReference type="InterPro" id="IPR036621">
    <property type="entry name" value="Anticodon-bd_dom_sf"/>
</dbReference>
<gene>
    <name evidence="2" type="ORF">GDO78_013767</name>
</gene>
<evidence type="ECO:0000259" key="1">
    <source>
        <dbReference type="Pfam" id="PF03129"/>
    </source>
</evidence>